<evidence type="ECO:0000256" key="1">
    <source>
        <dbReference type="SAM" id="MobiDB-lite"/>
    </source>
</evidence>
<proteinExistence type="predicted"/>
<protein>
    <recommendedName>
        <fullName evidence="2">CHAT domain-containing protein</fullName>
    </recommendedName>
</protein>
<dbReference type="AlphaFoldDB" id="A0A7W8YZU1"/>
<dbReference type="EMBL" id="JACHBR010000001">
    <property type="protein sequence ID" value="MBB5624585.1"/>
    <property type="molecule type" value="Genomic_DNA"/>
</dbReference>
<comment type="caution">
    <text evidence="3">The sequence shown here is derived from an EMBL/GenBank/DDBJ whole genome shotgun (WGS) entry which is preliminary data.</text>
</comment>
<dbReference type="RefSeq" id="WP_184607939.1">
    <property type="nucleotide sequence ID" value="NZ_BOOS01000010.1"/>
</dbReference>
<evidence type="ECO:0000313" key="4">
    <source>
        <dbReference type="Proteomes" id="UP000588112"/>
    </source>
</evidence>
<evidence type="ECO:0000259" key="2">
    <source>
        <dbReference type="Pfam" id="PF12770"/>
    </source>
</evidence>
<dbReference type="Proteomes" id="UP000588112">
    <property type="component" value="Unassembled WGS sequence"/>
</dbReference>
<feature type="domain" description="CHAT" evidence="2">
    <location>
        <begin position="815"/>
        <end position="1117"/>
    </location>
</feature>
<dbReference type="Pfam" id="PF12770">
    <property type="entry name" value="CHAT"/>
    <property type="match status" value="1"/>
</dbReference>
<name>A0A7W8YZU1_9ACTN</name>
<gene>
    <name evidence="3" type="ORF">BJ981_000284</name>
</gene>
<sequence>MNDRIPQGDLLLAVRYLRDGGTPAELDEVIARYEALTTAGGLGEEATAAAHTILGLMLMLRVVRLPEGGAATLDMRTLFAFPPTIADVSDPRTRADLARAREGLARGVNAGDALPQHVRDMAAVAMTSASLLEATQAGPDIPAVSGLLEQALDRVSPGAPGHQELSALLAWARASMRITGGEGPADAVEEAREALEPLGDDHMLGPMVLTDLVLSATGGPGAATPDGLARMNDVMKSAWTRMEPFEHHPMWALSLRRAAGAALTAAAACGDPSEATEALRMAERALDLPDGSAYDRFVAGMARVTTAFGDGAQESHDAAVADFARMAGELLEESELSPVVLAMLAMTLSVDWMRRGGVENTEAAGAYLLLARERMRDQLASGAQGNHDLLVIHALSGLLRVLHGDWSDTGGDLDTALADIAEAVERLPREHVMWPHLVMALGFARVMRGNLSSDMAEVRAGAELLAQAAEDRDDAPPAARGAMLGTGGLGRVLVGTMDGDDAQTEEGLRMLRAAADGPRSVLGERLHLRAGLGGALLALYGYGGGAHRLEEAVQAFTRARELLAEDPFSPAAGQLLTDLARALRLRDGRAGPGPAVEAGLAALEALERDVLLQTEVRYGLIVARGSAGLAREVASWCLEADDPRRAVTALERGRGLVLNAATAAAGVPELLAAAGQEELGRQWRHSEGGFQVVPWQPHGARAQNELFDRLVASTGAQVPSDLRHRVLAALDAAGRRPLPPPSVAEIAEAVRAAGMDALAYLVPAGDAPVGHILVVRDDGSLLDLVPGETAGPAPEVGASPHPDALARVCDWAGEVIAPLLRAARAWAPDRPPRIVLVPMDSLGAIPWHAARRDGRYACQDAVISFAASGRQLADALRRPPRPYDANPVLVADPTLTLSLARPEIAALRAAFYTTARLYGPDLPGASGEGRPGEVLDHLPSRDGLGASLLHLACHASTGAGPESSHLKLAPAPPQDAGDDAPDHEPLPASRVLRRALGRPPDAPGGLVVLSACETDRTPGAYDEALTLATAFLAAGAATVVGSRWEVGDLRSAGLMFMFHHHLAAAAPADALRAAQLWMLDPDRPYPDTMPPELREELRHSSLDLARPDAWAAFTHQGR</sequence>
<feature type="region of interest" description="Disordered" evidence="1">
    <location>
        <begin position="959"/>
        <end position="986"/>
    </location>
</feature>
<evidence type="ECO:0000313" key="3">
    <source>
        <dbReference type="EMBL" id="MBB5624585.1"/>
    </source>
</evidence>
<accession>A0A7W8YZU1</accession>
<keyword evidence="4" id="KW-1185">Reference proteome</keyword>
<reference evidence="3 4" key="1">
    <citation type="submission" date="2020-08" db="EMBL/GenBank/DDBJ databases">
        <title>Sequencing the genomes of 1000 actinobacteria strains.</title>
        <authorList>
            <person name="Klenk H.-P."/>
        </authorList>
    </citation>
    <scope>NUCLEOTIDE SEQUENCE [LARGE SCALE GENOMIC DNA]</scope>
    <source>
        <strain evidence="3 4">DSM 45790</strain>
    </source>
</reference>
<dbReference type="InterPro" id="IPR024983">
    <property type="entry name" value="CHAT_dom"/>
</dbReference>
<organism evidence="3 4">
    <name type="scientific">Sphaerisporangium krabiense</name>
    <dbReference type="NCBI Taxonomy" id="763782"/>
    <lineage>
        <taxon>Bacteria</taxon>
        <taxon>Bacillati</taxon>
        <taxon>Actinomycetota</taxon>
        <taxon>Actinomycetes</taxon>
        <taxon>Streptosporangiales</taxon>
        <taxon>Streptosporangiaceae</taxon>
        <taxon>Sphaerisporangium</taxon>
    </lineage>
</organism>